<protein>
    <recommendedName>
        <fullName evidence="4">DUF3775 domain-containing protein</fullName>
    </recommendedName>
</protein>
<dbReference type="EMBL" id="AMSI01000003">
    <property type="protein sequence ID" value="EKF43537.1"/>
    <property type="molecule type" value="Genomic_DNA"/>
</dbReference>
<evidence type="ECO:0000313" key="2">
    <source>
        <dbReference type="EMBL" id="EKF43537.1"/>
    </source>
</evidence>
<evidence type="ECO:0008006" key="4">
    <source>
        <dbReference type="Google" id="ProtNLM"/>
    </source>
</evidence>
<gene>
    <name evidence="2" type="ORF">NA8A_05878</name>
</gene>
<dbReference type="RefSeq" id="WP_009449736.1">
    <property type="nucleotide sequence ID" value="NZ_AMSI01000003.1"/>
</dbReference>
<evidence type="ECO:0000256" key="1">
    <source>
        <dbReference type="SAM" id="MobiDB-lite"/>
    </source>
</evidence>
<dbReference type="PATRIC" id="fig|1231190.3.peg.1236"/>
<dbReference type="AlphaFoldDB" id="K2PR76"/>
<accession>K2PR76</accession>
<reference evidence="2 3" key="1">
    <citation type="journal article" date="2012" name="J. Bacteriol.">
        <title>Genome Sequence of Nitratireductor indicus Type Strain C115.</title>
        <authorList>
            <person name="Lai Q."/>
            <person name="Li G."/>
            <person name="Yu Z."/>
            <person name="Shao Z."/>
        </authorList>
    </citation>
    <scope>NUCLEOTIDE SEQUENCE [LARGE SCALE GENOMIC DNA]</scope>
    <source>
        <strain evidence="2 3">C115</strain>
    </source>
</reference>
<dbReference type="Pfam" id="PF12616">
    <property type="entry name" value="DUF3775"/>
    <property type="match status" value="1"/>
</dbReference>
<keyword evidence="3" id="KW-1185">Reference proteome</keyword>
<feature type="compositionally biased region" description="Basic and acidic residues" evidence="1">
    <location>
        <begin position="39"/>
        <end position="59"/>
    </location>
</feature>
<dbReference type="OrthoDB" id="5641374at2"/>
<dbReference type="Proteomes" id="UP000007374">
    <property type="component" value="Unassembled WGS sequence"/>
</dbReference>
<dbReference type="eggNOG" id="ENOG5032ZE4">
    <property type="taxonomic scope" value="Bacteria"/>
</dbReference>
<feature type="region of interest" description="Disordered" evidence="1">
    <location>
        <begin position="33"/>
        <end position="66"/>
    </location>
</feature>
<dbReference type="STRING" id="721133.SAMN05216176_101127"/>
<comment type="caution">
    <text evidence="2">The sequence shown here is derived from an EMBL/GenBank/DDBJ whole genome shotgun (WGS) entry which is preliminary data.</text>
</comment>
<sequence length="142" mass="16107">MQKPVEREWDLTIDPETVRLLAEKARAISAAINEDYDDGKEHEVEIDGDAHDPHHHDGLAEEESKDLTREEFRELVIDLNVDETAELIALAWIGRGDFEVGEWDDAVSDARQRGRKRIASYLLGMPMLADWLEDGLEALGID</sequence>
<name>K2PR76_9HYPH</name>
<evidence type="ECO:0000313" key="3">
    <source>
        <dbReference type="Proteomes" id="UP000007374"/>
    </source>
</evidence>
<proteinExistence type="predicted"/>
<dbReference type="InterPro" id="IPR022254">
    <property type="entry name" value="DUF3775"/>
</dbReference>
<organism evidence="2 3">
    <name type="scientific">Nitratireductor indicus C115</name>
    <dbReference type="NCBI Taxonomy" id="1231190"/>
    <lineage>
        <taxon>Bacteria</taxon>
        <taxon>Pseudomonadati</taxon>
        <taxon>Pseudomonadota</taxon>
        <taxon>Alphaproteobacteria</taxon>
        <taxon>Hyphomicrobiales</taxon>
        <taxon>Phyllobacteriaceae</taxon>
        <taxon>Nitratireductor</taxon>
    </lineage>
</organism>